<dbReference type="GO" id="GO:0019632">
    <property type="term" value="P:shikimate metabolic process"/>
    <property type="evidence" value="ECO:0007669"/>
    <property type="project" value="TreeGrafter"/>
</dbReference>
<feature type="binding site" evidence="7">
    <location>
        <begin position="378"/>
        <end position="383"/>
    </location>
    <ligand>
        <name>NADP(+)</name>
        <dbReference type="ChEBI" id="CHEBI:58349"/>
    </ligand>
</feature>
<dbReference type="SUPFAM" id="SSF51569">
    <property type="entry name" value="Aldolase"/>
    <property type="match status" value="1"/>
</dbReference>
<dbReference type="GO" id="GO:0009423">
    <property type="term" value="P:chorismate biosynthetic process"/>
    <property type="evidence" value="ECO:0007669"/>
    <property type="project" value="UniProtKB-UniRule"/>
</dbReference>
<evidence type="ECO:0000256" key="7">
    <source>
        <dbReference type="HAMAP-Rule" id="MF_00222"/>
    </source>
</evidence>
<dbReference type="Gene3D" id="3.40.50.720">
    <property type="entry name" value="NAD(P)-binding Rossmann-like Domain"/>
    <property type="match status" value="1"/>
</dbReference>
<evidence type="ECO:0000256" key="1">
    <source>
        <dbReference type="ARBA" id="ARBA00004871"/>
    </source>
</evidence>
<comment type="caution">
    <text evidence="7">Lacks conserved residue(s) required for the propagation of feature annotation.</text>
</comment>
<feature type="binding site" evidence="7">
    <location>
        <position position="446"/>
    </location>
    <ligand>
        <name>shikimate</name>
        <dbReference type="ChEBI" id="CHEBI:36208"/>
    </ligand>
</feature>
<feature type="binding site" evidence="7">
    <location>
        <position position="467"/>
    </location>
    <ligand>
        <name>NADP(+)</name>
        <dbReference type="ChEBI" id="CHEBI:58349"/>
    </ligand>
</feature>
<reference evidence="11 12" key="1">
    <citation type="submission" date="2011-06" db="EMBL/GenBank/DDBJ databases">
        <title>The complete genome of Spirochaeta thermophila DSM 6578.</title>
        <authorList>
            <consortium name="US DOE Joint Genome Institute (JGI-PGF)"/>
            <person name="Lucas S."/>
            <person name="Lapidus A."/>
            <person name="Bruce D."/>
            <person name="Goodwin L."/>
            <person name="Pitluck S."/>
            <person name="Peters L."/>
            <person name="Kyrpides N."/>
            <person name="Mavromatis K."/>
            <person name="Ivanova N."/>
            <person name="Mikailova N."/>
            <person name="Pagani I."/>
            <person name="Chertkov O."/>
            <person name="Detter J.C."/>
            <person name="Tapia R."/>
            <person name="Han C."/>
            <person name="Land M."/>
            <person name="Hauser L."/>
            <person name="Markowitz V."/>
            <person name="Cheng J.-F."/>
            <person name="Hugenholtz P."/>
            <person name="Woyke T."/>
            <person name="Wu D."/>
            <person name="Spring S."/>
            <person name="Merkhoffer B."/>
            <person name="Schneider S."/>
            <person name="Klenk H.-P."/>
            <person name="Eisen J.A."/>
        </authorList>
    </citation>
    <scope>NUCLEOTIDE SEQUENCE [LARGE SCALE GENOMIC DNA]</scope>
    <source>
        <strain evidence="12">ATCC 700085 / DSM 6578 / Z-1203</strain>
    </source>
</reference>
<feature type="active site" description="Proton acceptor" evidence="7">
    <location>
        <position position="292"/>
    </location>
</feature>
<dbReference type="GO" id="GO:0004764">
    <property type="term" value="F:shikimate 3-dehydrogenase (NADP+) activity"/>
    <property type="evidence" value="ECO:0007669"/>
    <property type="project" value="UniProtKB-UniRule"/>
</dbReference>
<dbReference type="AlphaFoldDB" id="G0GDE1"/>
<dbReference type="Pfam" id="PF01488">
    <property type="entry name" value="Shikimate_DH"/>
    <property type="match status" value="1"/>
</dbReference>
<keyword evidence="12" id="KW-1185">Reference proteome</keyword>
<dbReference type="EMBL" id="CP002903">
    <property type="protein sequence ID" value="AEJ60567.1"/>
    <property type="molecule type" value="Genomic_DNA"/>
</dbReference>
<comment type="function">
    <text evidence="7">Involved in the biosynthesis of the chorismate, which leads to the biosynthesis of aromatic amino acids. Catalyzes the reversible NADPH linked reduction of 3-dehydroshikimate (DHSA) to yield shikimate (SA).</text>
</comment>
<dbReference type="SUPFAM" id="SSF51735">
    <property type="entry name" value="NAD(P)-binding Rossmann-fold domains"/>
    <property type="match status" value="1"/>
</dbReference>
<feature type="binding site" evidence="7">
    <location>
        <position position="444"/>
    </location>
    <ligand>
        <name>NADP(+)</name>
        <dbReference type="ChEBI" id="CHEBI:58349"/>
    </ligand>
</feature>
<dbReference type="Proteomes" id="UP000007254">
    <property type="component" value="Chromosome"/>
</dbReference>
<dbReference type="OrthoDB" id="9792692at2"/>
<dbReference type="InterPro" id="IPR006151">
    <property type="entry name" value="Shikm_DH/Glu-tRNA_Rdtase"/>
</dbReference>
<dbReference type="PANTHER" id="PTHR21089">
    <property type="entry name" value="SHIKIMATE DEHYDROGENASE"/>
    <property type="match status" value="1"/>
</dbReference>
<dbReference type="UniPathway" id="UPA00053">
    <property type="reaction ID" value="UER00087"/>
</dbReference>
<dbReference type="InterPro" id="IPR001381">
    <property type="entry name" value="DHquinase_I"/>
</dbReference>
<comment type="pathway">
    <text evidence="1 7">Metabolic intermediate biosynthesis; chorismate biosynthesis; chorismate from D-erythrose 4-phosphate and phosphoenolpyruvate: step 4/7.</text>
</comment>
<feature type="coiled-coil region" evidence="8">
    <location>
        <begin position="7"/>
        <end position="34"/>
    </location>
</feature>
<keyword evidence="4 7" id="KW-0560">Oxidoreductase</keyword>
<accession>G0GDE1</accession>
<feature type="binding site" evidence="7">
    <location>
        <position position="328"/>
    </location>
    <ligand>
        <name>shikimate</name>
        <dbReference type="ChEBI" id="CHEBI:36208"/>
    </ligand>
</feature>
<dbReference type="InterPro" id="IPR013785">
    <property type="entry name" value="Aldolase_TIM"/>
</dbReference>
<evidence type="ECO:0000256" key="8">
    <source>
        <dbReference type="SAM" id="Coils"/>
    </source>
</evidence>
<dbReference type="CDD" id="cd00502">
    <property type="entry name" value="DHQase_I"/>
    <property type="match status" value="1"/>
</dbReference>
<sequence>MRGGVCLSLTGRTKEEAEEQLARWREKVDLVEVRADCMDESAWEGLGEWASGLGLPAILTLRSDRDGGFFEGTEDVHDEALGELVRQGGWAYVDVEAWAADWLVDEVRRRGMHVIRSRHVMDGVPEDLEHWMVETAGQGLVPKAACMLGGTEDLLRLVRLHRRITAEGLPPGSYILLGMGPYGVPSRILSLAWGSLLTFSSDPGRTAAPGHLDPGVMADLYRVRELSESTVLFGVIGNPVLHSRSPHLHNPVYRREGMDAVYLPIQVDDLTSFMDLADELSLQGLSVTIPHKEGVIPFLTVRDPVVQAVGSCNTMVRRDGGWFGTSTDVEGFLRPLREEIARGGDPVMKAAVVLGAGGAARAVVYGLVQEGFRVLVLNRTEERARVLAEEFGVDWGALSPESAERMREFRGLIVQTTSVGMEGKEPASPVPWYRFEGDEICYDIVYTPRITPFLEAARRAGCRIITGDRMLEAQAEEQMRLFAARYRELRG</sequence>
<evidence type="ECO:0000256" key="4">
    <source>
        <dbReference type="ARBA" id="ARBA00023002"/>
    </source>
</evidence>
<keyword evidence="3 7" id="KW-0521">NADP</keyword>
<keyword evidence="7" id="KW-0028">Amino-acid biosynthesis</keyword>
<evidence type="ECO:0000259" key="10">
    <source>
        <dbReference type="Pfam" id="PF08501"/>
    </source>
</evidence>
<dbReference type="GO" id="GO:0009073">
    <property type="term" value="P:aromatic amino acid family biosynthetic process"/>
    <property type="evidence" value="ECO:0007669"/>
    <property type="project" value="UniProtKB-KW"/>
</dbReference>
<dbReference type="Gene3D" id="3.40.50.10860">
    <property type="entry name" value="Leucine Dehydrogenase, chain A, domain 1"/>
    <property type="match status" value="1"/>
</dbReference>
<organism evidence="11 12">
    <name type="scientific">Winmispira thermophila (strain ATCC 700085 / DSM 6578 / Z-1203)</name>
    <name type="common">Spirochaeta thermophila</name>
    <dbReference type="NCBI Taxonomy" id="869211"/>
    <lineage>
        <taxon>Bacteria</taxon>
        <taxon>Pseudomonadati</taxon>
        <taxon>Spirochaetota</taxon>
        <taxon>Spirochaetia</taxon>
        <taxon>Winmispirales</taxon>
        <taxon>Winmispiraceae</taxon>
        <taxon>Winmispira</taxon>
    </lineage>
</organism>
<proteinExistence type="inferred from homology"/>
<feature type="domain" description="Quinate/shikimate 5-dehydrogenase/glutamyl-tRNA reductase" evidence="9">
    <location>
        <begin position="349"/>
        <end position="394"/>
    </location>
</feature>
<keyword evidence="8" id="KW-0175">Coiled coil</keyword>
<dbReference type="CDD" id="cd01065">
    <property type="entry name" value="NAD_bind_Shikimate_DH"/>
    <property type="match status" value="1"/>
</dbReference>
<dbReference type="GO" id="GO:0005829">
    <property type="term" value="C:cytosol"/>
    <property type="evidence" value="ECO:0007669"/>
    <property type="project" value="TreeGrafter"/>
</dbReference>
<comment type="subunit">
    <text evidence="7">Homodimer.</text>
</comment>
<dbReference type="GO" id="GO:0003855">
    <property type="term" value="F:3-dehydroquinate dehydratase activity"/>
    <property type="evidence" value="ECO:0007669"/>
    <property type="project" value="InterPro"/>
</dbReference>
<dbReference type="RefSeq" id="WP_014623967.1">
    <property type="nucleotide sequence ID" value="NC_017583.1"/>
</dbReference>
<name>G0GDE1_WINT7</name>
<protein>
    <recommendedName>
        <fullName evidence="2 7">Shikimate dehydrogenase (NADP(+))</fullName>
        <shortName evidence="7">SDH</shortName>
        <ecNumber evidence="2 7">1.1.1.25</ecNumber>
    </recommendedName>
</protein>
<feature type="binding site" evidence="7">
    <location>
        <position position="288"/>
    </location>
    <ligand>
        <name>shikimate</name>
        <dbReference type="ChEBI" id="CHEBI:36208"/>
    </ligand>
</feature>
<evidence type="ECO:0000256" key="3">
    <source>
        <dbReference type="ARBA" id="ARBA00022857"/>
    </source>
</evidence>
<dbReference type="PANTHER" id="PTHR21089:SF1">
    <property type="entry name" value="BIFUNCTIONAL 3-DEHYDROQUINATE DEHYDRATASE_SHIKIMATE DEHYDROGENASE, CHLOROPLASTIC"/>
    <property type="match status" value="1"/>
</dbReference>
<feature type="binding site" evidence="7">
    <location>
        <position position="313"/>
    </location>
    <ligand>
        <name>shikimate</name>
        <dbReference type="ChEBI" id="CHEBI:36208"/>
    </ligand>
</feature>
<evidence type="ECO:0000313" key="11">
    <source>
        <dbReference type="EMBL" id="AEJ60567.1"/>
    </source>
</evidence>
<evidence type="ECO:0000256" key="6">
    <source>
        <dbReference type="ARBA" id="ARBA00049442"/>
    </source>
</evidence>
<dbReference type="GO" id="GO:0008652">
    <property type="term" value="P:amino acid biosynthetic process"/>
    <property type="evidence" value="ECO:0007669"/>
    <property type="project" value="UniProtKB-KW"/>
</dbReference>
<dbReference type="Pfam" id="PF01487">
    <property type="entry name" value="DHquinase_I"/>
    <property type="match status" value="1"/>
</dbReference>
<comment type="similarity">
    <text evidence="7">Belongs to the shikimate dehydrogenase family.</text>
</comment>
<dbReference type="Gene3D" id="3.20.20.70">
    <property type="entry name" value="Aldolase class I"/>
    <property type="match status" value="1"/>
</dbReference>
<dbReference type="InterPro" id="IPR022893">
    <property type="entry name" value="Shikimate_DH_fam"/>
</dbReference>
<dbReference type="EC" id="1.1.1.25" evidence="2 7"/>
<dbReference type="InterPro" id="IPR013708">
    <property type="entry name" value="Shikimate_DH-bd_N"/>
</dbReference>
<gene>
    <name evidence="7" type="primary">aroE</name>
    <name evidence="11" type="ordered locus">Spith_0281</name>
</gene>
<feature type="binding site" evidence="7">
    <location>
        <begin position="243"/>
        <end position="245"/>
    </location>
    <ligand>
        <name>shikimate</name>
        <dbReference type="ChEBI" id="CHEBI:36208"/>
    </ligand>
</feature>
<feature type="binding site" evidence="7">
    <location>
        <position position="474"/>
    </location>
    <ligand>
        <name>shikimate</name>
        <dbReference type="ChEBI" id="CHEBI:36208"/>
    </ligand>
</feature>
<feature type="domain" description="Shikimate dehydrogenase substrate binding N-terminal" evidence="10">
    <location>
        <begin position="235"/>
        <end position="314"/>
    </location>
</feature>
<evidence type="ECO:0000259" key="9">
    <source>
        <dbReference type="Pfam" id="PF01488"/>
    </source>
</evidence>
<dbReference type="STRING" id="869211.Spith_0281"/>
<dbReference type="InterPro" id="IPR036291">
    <property type="entry name" value="NAD(P)-bd_dom_sf"/>
</dbReference>
<dbReference type="GO" id="GO:0050661">
    <property type="term" value="F:NADP binding"/>
    <property type="evidence" value="ECO:0007669"/>
    <property type="project" value="TreeGrafter"/>
</dbReference>
<dbReference type="HOGENOM" id="CLU_019120_1_1_12"/>
<comment type="catalytic activity">
    <reaction evidence="6 7">
        <text>shikimate + NADP(+) = 3-dehydroshikimate + NADPH + H(+)</text>
        <dbReference type="Rhea" id="RHEA:17737"/>
        <dbReference type="ChEBI" id="CHEBI:15378"/>
        <dbReference type="ChEBI" id="CHEBI:16630"/>
        <dbReference type="ChEBI" id="CHEBI:36208"/>
        <dbReference type="ChEBI" id="CHEBI:57783"/>
        <dbReference type="ChEBI" id="CHEBI:58349"/>
        <dbReference type="EC" id="1.1.1.25"/>
    </reaction>
</comment>
<dbReference type="SUPFAM" id="SSF53223">
    <property type="entry name" value="Aminoacid dehydrogenase-like, N-terminal domain"/>
    <property type="match status" value="1"/>
</dbReference>
<evidence type="ECO:0000313" key="12">
    <source>
        <dbReference type="Proteomes" id="UP000007254"/>
    </source>
</evidence>
<dbReference type="InterPro" id="IPR046346">
    <property type="entry name" value="Aminoacid_DH-like_N_sf"/>
</dbReference>
<evidence type="ECO:0000256" key="2">
    <source>
        <dbReference type="ARBA" id="ARBA00012962"/>
    </source>
</evidence>
<feature type="binding site" evidence="7">
    <location>
        <begin position="355"/>
        <end position="359"/>
    </location>
    <ligand>
        <name>NADP(+)</name>
        <dbReference type="ChEBI" id="CHEBI:58349"/>
    </ligand>
</feature>
<dbReference type="HAMAP" id="MF_00222">
    <property type="entry name" value="Shikimate_DH_AroE"/>
    <property type="match status" value="1"/>
</dbReference>
<dbReference type="Pfam" id="PF08501">
    <property type="entry name" value="Shikimate_dh_N"/>
    <property type="match status" value="1"/>
</dbReference>
<evidence type="ECO:0000256" key="5">
    <source>
        <dbReference type="ARBA" id="ARBA00023141"/>
    </source>
</evidence>
<keyword evidence="5 7" id="KW-0057">Aromatic amino acid biosynthesis</keyword>
<dbReference type="KEGG" id="stq:Spith_0281"/>